<proteinExistence type="predicted"/>
<gene>
    <name evidence="2" type="ORF">J1N51_00475</name>
</gene>
<sequence length="63" mass="6669">MMNRIIGIVLLVAGIALLLWGYDVYDSASAQVTRLVNGDTPKEAWIGLVGGGICVLVGLLKLK</sequence>
<feature type="transmembrane region" description="Helical" evidence="1">
    <location>
        <begin position="45"/>
        <end position="62"/>
    </location>
</feature>
<dbReference type="EMBL" id="CP072110">
    <property type="protein sequence ID" value="QTH65236.1"/>
    <property type="molecule type" value="Genomic_DNA"/>
</dbReference>
<evidence type="ECO:0000313" key="3">
    <source>
        <dbReference type="Proteomes" id="UP000682739"/>
    </source>
</evidence>
<evidence type="ECO:0000313" key="2">
    <source>
        <dbReference type="EMBL" id="QTH65236.1"/>
    </source>
</evidence>
<reference evidence="2" key="1">
    <citation type="submission" date="2021-03" db="EMBL/GenBank/DDBJ databases">
        <title>Description of Psychrosphaera ytuae sp. nov. isolated from deep sea sediment of South China Sea.</title>
        <authorList>
            <person name="Zhang J."/>
            <person name="Xu X.-D."/>
        </authorList>
    </citation>
    <scope>NUCLEOTIDE SEQUENCE</scope>
    <source>
        <strain evidence="2">MTZ26</strain>
    </source>
</reference>
<name>A0A975HJE8_9GAMM</name>
<dbReference type="Proteomes" id="UP000682739">
    <property type="component" value="Chromosome"/>
</dbReference>
<evidence type="ECO:0000256" key="1">
    <source>
        <dbReference type="SAM" id="Phobius"/>
    </source>
</evidence>
<keyword evidence="3" id="KW-1185">Reference proteome</keyword>
<organism evidence="2 3">
    <name type="scientific">Psychrosphaera ytuae</name>
    <dbReference type="NCBI Taxonomy" id="2820710"/>
    <lineage>
        <taxon>Bacteria</taxon>
        <taxon>Pseudomonadati</taxon>
        <taxon>Pseudomonadota</taxon>
        <taxon>Gammaproteobacteria</taxon>
        <taxon>Alteromonadales</taxon>
        <taxon>Pseudoalteromonadaceae</taxon>
        <taxon>Psychrosphaera</taxon>
    </lineage>
</organism>
<dbReference type="InterPro" id="IPR021521">
    <property type="entry name" value="DUF3185"/>
</dbReference>
<keyword evidence="1" id="KW-1133">Transmembrane helix</keyword>
<keyword evidence="1" id="KW-0472">Membrane</keyword>
<keyword evidence="1" id="KW-0812">Transmembrane</keyword>
<dbReference type="AlphaFoldDB" id="A0A975HJE8"/>
<protein>
    <submittedName>
        <fullName evidence="2">DUF3185 family protein</fullName>
    </submittedName>
</protein>
<accession>A0A975HJE8</accession>
<dbReference type="KEGG" id="psym:J1N51_00475"/>
<dbReference type="Pfam" id="PF11381">
    <property type="entry name" value="DUF3185"/>
    <property type="match status" value="1"/>
</dbReference>